<evidence type="ECO:0000313" key="3">
    <source>
        <dbReference type="EMBL" id="AMN45676.1"/>
    </source>
</evidence>
<feature type="transmembrane region" description="Helical" evidence="2">
    <location>
        <begin position="12"/>
        <end position="31"/>
    </location>
</feature>
<dbReference type="EMBL" id="CP011971">
    <property type="protein sequence ID" value="AMN45676.1"/>
    <property type="molecule type" value="Genomic_DNA"/>
</dbReference>
<feature type="coiled-coil region" evidence="1">
    <location>
        <begin position="106"/>
        <end position="133"/>
    </location>
</feature>
<dbReference type="KEGG" id="sdf:ACG33_00850"/>
<keyword evidence="2" id="KW-1133">Transmembrane helix</keyword>
<name>A0A127F5F5_STEDE</name>
<keyword evidence="4" id="KW-1185">Reference proteome</keyword>
<organism evidence="3 4">
    <name type="scientific">Steroidobacter denitrificans</name>
    <dbReference type="NCBI Taxonomy" id="465721"/>
    <lineage>
        <taxon>Bacteria</taxon>
        <taxon>Pseudomonadati</taxon>
        <taxon>Pseudomonadota</taxon>
        <taxon>Gammaproteobacteria</taxon>
        <taxon>Steroidobacterales</taxon>
        <taxon>Steroidobacteraceae</taxon>
        <taxon>Steroidobacter</taxon>
    </lineage>
</organism>
<dbReference type="SUPFAM" id="SSF53300">
    <property type="entry name" value="vWA-like"/>
    <property type="match status" value="1"/>
</dbReference>
<evidence type="ECO:0000256" key="2">
    <source>
        <dbReference type="SAM" id="Phobius"/>
    </source>
</evidence>
<dbReference type="InterPro" id="IPR036465">
    <property type="entry name" value="vWFA_dom_sf"/>
</dbReference>
<keyword evidence="2" id="KW-0472">Membrane</keyword>
<keyword evidence="2" id="KW-0812">Transmembrane</keyword>
<dbReference type="Proteomes" id="UP000070250">
    <property type="component" value="Chromosome"/>
</dbReference>
<evidence type="ECO:0000256" key="1">
    <source>
        <dbReference type="SAM" id="Coils"/>
    </source>
</evidence>
<protein>
    <recommendedName>
        <fullName evidence="5">VWFA domain-containing protein</fullName>
    </recommendedName>
</protein>
<evidence type="ECO:0000313" key="4">
    <source>
        <dbReference type="Proteomes" id="UP000070250"/>
    </source>
</evidence>
<keyword evidence="1" id="KW-0175">Coiled coil</keyword>
<dbReference type="STRING" id="465721.ACG33_00850"/>
<reference evidence="3 4" key="1">
    <citation type="submission" date="2015-06" db="EMBL/GenBank/DDBJ databases">
        <title>A Comprehensive Approach to Explore the Metabolic and Phylogenetic Diversity of Bacterial Steroid Degradation in the Environment: Testosterone as an Example.</title>
        <authorList>
            <person name="Yang F.-C."/>
            <person name="Chen Y.-L."/>
            <person name="Yu C.-P."/>
            <person name="Tang S.-L."/>
            <person name="Wang P.-H."/>
            <person name="Ismail W."/>
            <person name="Wang C.-H."/>
            <person name="Yang C.-Y."/>
            <person name="Chiang Y.-R."/>
        </authorList>
    </citation>
    <scope>NUCLEOTIDE SEQUENCE [LARGE SCALE GENOMIC DNA]</scope>
    <source>
        <strain evidence="3 4">DSM 18526</strain>
    </source>
</reference>
<dbReference type="AlphaFoldDB" id="A0A127F5F5"/>
<accession>A0A127F5F5</accession>
<dbReference type="Gene3D" id="3.40.50.410">
    <property type="entry name" value="von Willebrand factor, type A domain"/>
    <property type="match status" value="1"/>
</dbReference>
<evidence type="ECO:0008006" key="5">
    <source>
        <dbReference type="Google" id="ProtNLM"/>
    </source>
</evidence>
<gene>
    <name evidence="3" type="ORF">ACG33_00850</name>
</gene>
<sequence>MARRKTEIFSMSFLDCITCAFGSVVLVYTLINAHGGLRHATESQALHAEVSRLEQQVLDGYQQLVVLRNSLIQADEEQARTEGLGTRVLSETERMKQQLTDADKEALSRREAIERLKADLKSLEEDARRLEGASKDAGASGTRVHGFVGTGDRQYLTGLRIGGERILLLVDVSASMLDETVVNVIRMRNMSDTRKRMSEKWRRTLSTVDWLAAQMPLDGQFQIYAFNTRAWALHPDSDGKWLKTSDSNALIEALSNLRKIVPAEGTNIENAFIALNQMNPRPDNVIMVTDGLPTQGTSAPLIRKTIDGDGRLKLFERAFARYPRSIPLNIILMPMEGDPMAPSAFWVAARSTGGSFMSPSKDWP</sequence>
<proteinExistence type="predicted"/>
<dbReference type="CDD" id="cd00198">
    <property type="entry name" value="vWFA"/>
    <property type="match status" value="1"/>
</dbReference>